<dbReference type="PANTHER" id="PTHR34861:SF10">
    <property type="entry name" value="CYCLASE"/>
    <property type="match status" value="1"/>
</dbReference>
<dbReference type="PANTHER" id="PTHR34861">
    <property type="match status" value="1"/>
</dbReference>
<dbReference type="InterPro" id="IPR007325">
    <property type="entry name" value="KFase/CYL"/>
</dbReference>
<dbReference type="RefSeq" id="WP_145149155.1">
    <property type="nucleotide sequence ID" value="NZ_VNIM01000016.1"/>
</dbReference>
<evidence type="ECO:0000313" key="1">
    <source>
        <dbReference type="EMBL" id="TVV75841.1"/>
    </source>
</evidence>
<comment type="caution">
    <text evidence="1">The sequence shown here is derived from an EMBL/GenBank/DDBJ whole genome shotgun (WGS) entry which is preliminary data.</text>
</comment>
<dbReference type="OrthoDB" id="7067800at2"/>
<dbReference type="InterPro" id="IPR037175">
    <property type="entry name" value="KFase_sf"/>
</dbReference>
<accession>A0A558R8W7</accession>
<protein>
    <submittedName>
        <fullName evidence="1">Cyclase family protein</fullName>
    </submittedName>
</protein>
<gene>
    <name evidence="1" type="ORF">FOY91_06060</name>
</gene>
<dbReference type="Pfam" id="PF04199">
    <property type="entry name" value="Cyclase"/>
    <property type="match status" value="1"/>
</dbReference>
<keyword evidence="2" id="KW-1185">Reference proteome</keyword>
<proteinExistence type="predicted"/>
<dbReference type="Proteomes" id="UP000318681">
    <property type="component" value="Unassembled WGS sequence"/>
</dbReference>
<dbReference type="EMBL" id="VNIM01000016">
    <property type="protein sequence ID" value="TVV75841.1"/>
    <property type="molecule type" value="Genomic_DNA"/>
</dbReference>
<reference evidence="1 2" key="1">
    <citation type="submission" date="2019-07" db="EMBL/GenBank/DDBJ databases">
        <title>Sphingomonas solaris sp. nov., isolated from a solar panel from Boston, Massachusetts.</title>
        <authorList>
            <person name="Tanner K."/>
            <person name="Pascual J."/>
            <person name="Mancuso C."/>
            <person name="Pereto J."/>
            <person name="Khalil A."/>
            <person name="Vilanova C."/>
        </authorList>
    </citation>
    <scope>NUCLEOTIDE SEQUENCE [LARGE SCALE GENOMIC DNA]</scope>
    <source>
        <strain evidence="1 2">R4DWN</strain>
    </source>
</reference>
<dbReference type="AlphaFoldDB" id="A0A558R8W7"/>
<sequence length="350" mass="37861">MSQPPAIHTAADGITTGRRWQRRPDGANWGDFGPDDQVGRMNLLTPERRLGGVREVRDGIAFTLSLPLDLPGMLSEMRKPPKLFVESVQGIPAFNCAMTMFGGTGHDVMCDDGVILYTQYSTQWDSLAHWGQRFDADDDGIAETVYYNGYRAGEHLIGPEAGGPRAAALGIENLATAGVQGRAVLVSLRQAFGPGRTWVGHDMLMQAIAAQRVEVRPGDFLVLHTGLDEAVLAMNGQPDLHVLEQTGAVLDGGDLRLLDWIDRSGIVAICSDNMAIEGVDLATPPAPDRSMLPLHELCLFKLGIHLGELWQLHELADWLLARERSAFLLTAPPLRLPGAVGSPVTPIATV</sequence>
<dbReference type="GO" id="GO:0019441">
    <property type="term" value="P:L-tryptophan catabolic process to kynurenine"/>
    <property type="evidence" value="ECO:0007669"/>
    <property type="project" value="InterPro"/>
</dbReference>
<dbReference type="Gene3D" id="3.50.30.50">
    <property type="entry name" value="Putative cyclase"/>
    <property type="match status" value="1"/>
</dbReference>
<name>A0A558R8W7_9SPHN</name>
<dbReference type="GO" id="GO:0004061">
    <property type="term" value="F:arylformamidase activity"/>
    <property type="evidence" value="ECO:0007669"/>
    <property type="project" value="InterPro"/>
</dbReference>
<organism evidence="1 2">
    <name type="scientific">Alterirhizorhabdus solaris</name>
    <dbReference type="NCBI Taxonomy" id="2529389"/>
    <lineage>
        <taxon>Bacteria</taxon>
        <taxon>Pseudomonadati</taxon>
        <taxon>Pseudomonadota</taxon>
        <taxon>Alphaproteobacteria</taxon>
        <taxon>Sphingomonadales</taxon>
        <taxon>Rhizorhabdaceae</taxon>
        <taxon>Alterirhizorhabdus</taxon>
    </lineage>
</organism>
<evidence type="ECO:0000313" key="2">
    <source>
        <dbReference type="Proteomes" id="UP000318681"/>
    </source>
</evidence>
<dbReference type="SUPFAM" id="SSF102198">
    <property type="entry name" value="Putative cyclase"/>
    <property type="match status" value="1"/>
</dbReference>